<feature type="chain" id="PRO_5002774364" description="S1/P1 Nuclease" evidence="1">
    <location>
        <begin position="26"/>
        <end position="349"/>
    </location>
</feature>
<evidence type="ECO:0000313" key="2">
    <source>
        <dbReference type="EMBL" id="ACB77820.1"/>
    </source>
</evidence>
<dbReference type="SUPFAM" id="SSF48537">
    <property type="entry name" value="Phospholipase C/P1 nuclease"/>
    <property type="match status" value="1"/>
</dbReference>
<dbReference type="HOGENOM" id="CLU_053114_1_0_0"/>
<dbReference type="Proteomes" id="UP000007013">
    <property type="component" value="Chromosome"/>
</dbReference>
<evidence type="ECO:0008006" key="4">
    <source>
        <dbReference type="Google" id="ProtNLM"/>
    </source>
</evidence>
<gene>
    <name evidence="2" type="ordered locus">Oter_4549</name>
</gene>
<keyword evidence="1" id="KW-0732">Signal</keyword>
<keyword evidence="3" id="KW-1185">Reference proteome</keyword>
<dbReference type="GO" id="GO:0016788">
    <property type="term" value="F:hydrolase activity, acting on ester bonds"/>
    <property type="evidence" value="ECO:0007669"/>
    <property type="project" value="InterPro"/>
</dbReference>
<accession>B1ZQR9</accession>
<dbReference type="EMBL" id="CP001032">
    <property type="protein sequence ID" value="ACB77820.1"/>
    <property type="molecule type" value="Genomic_DNA"/>
</dbReference>
<evidence type="ECO:0000313" key="3">
    <source>
        <dbReference type="Proteomes" id="UP000007013"/>
    </source>
</evidence>
<dbReference type="STRING" id="452637.Oter_4549"/>
<dbReference type="OrthoDB" id="188210at2"/>
<evidence type="ECO:0000256" key="1">
    <source>
        <dbReference type="SAM" id="SignalP"/>
    </source>
</evidence>
<sequence>MLFRFCSRFAATVTLGLLMFSPLAAWDYTGHRIVNQAALASLPADFPEFVRAPAAAERIAFLAGEPDRWRNVPDLPIKHANGLDHYCDLEHLAGAGVDPRTVSSLRFEFALTFAAGRAAHPEKFPPIDPAKNADRSREWAGFAPWAAAEYYGKLKSAFSYLKAYQEHGGTPVEIENARANILYLMGVMGHVVGDLAQPLHTTMHHHGWVGENPHGYSTWTGIHAWLDGGLIAQTGVTAGEVCAQVRPAHALSVQPRADGRDPVFVQVMDYALAQNARVEPLYQLEKAGKLAPEAADLSEARTFICEQLQVGGEMLGSIWLTAWRNTIPDVYLQGELLRRQQAAATAPAR</sequence>
<protein>
    <recommendedName>
        <fullName evidence="4">S1/P1 Nuclease</fullName>
    </recommendedName>
</protein>
<dbReference type="KEGG" id="ote:Oter_4549"/>
<dbReference type="Gene3D" id="1.10.575.10">
    <property type="entry name" value="P1 Nuclease"/>
    <property type="match status" value="1"/>
</dbReference>
<organism evidence="2 3">
    <name type="scientific">Opitutus terrae (strain DSM 11246 / JCM 15787 / PB90-1)</name>
    <dbReference type="NCBI Taxonomy" id="452637"/>
    <lineage>
        <taxon>Bacteria</taxon>
        <taxon>Pseudomonadati</taxon>
        <taxon>Verrucomicrobiota</taxon>
        <taxon>Opitutia</taxon>
        <taxon>Opitutales</taxon>
        <taxon>Opitutaceae</taxon>
        <taxon>Opitutus</taxon>
    </lineage>
</organism>
<dbReference type="InterPro" id="IPR008947">
    <property type="entry name" value="PLipase_C/P1_nuclease_dom_sf"/>
</dbReference>
<proteinExistence type="predicted"/>
<name>B1ZQR9_OPITP</name>
<reference evidence="2 3" key="1">
    <citation type="journal article" date="2011" name="J. Bacteriol.">
        <title>Genome sequence of the verrucomicrobium Opitutus terrae PB90-1, an abundant inhabitant of rice paddy soil ecosystems.</title>
        <authorList>
            <person name="van Passel M.W."/>
            <person name="Kant R."/>
            <person name="Palva A."/>
            <person name="Copeland A."/>
            <person name="Lucas S."/>
            <person name="Lapidus A."/>
            <person name="Glavina del Rio T."/>
            <person name="Pitluck S."/>
            <person name="Goltsman E."/>
            <person name="Clum A."/>
            <person name="Sun H."/>
            <person name="Schmutz J."/>
            <person name="Larimer F.W."/>
            <person name="Land M.L."/>
            <person name="Hauser L."/>
            <person name="Kyrpides N."/>
            <person name="Mikhailova N."/>
            <person name="Richardson P.P."/>
            <person name="Janssen P.H."/>
            <person name="de Vos W.M."/>
            <person name="Smidt H."/>
        </authorList>
    </citation>
    <scope>NUCLEOTIDE SEQUENCE [LARGE SCALE GENOMIC DNA]</scope>
    <source>
        <strain evidence="3">DSM 11246 / JCM 15787 / PB90-1</strain>
    </source>
</reference>
<dbReference type="RefSeq" id="WP_012377334.1">
    <property type="nucleotide sequence ID" value="NC_010571.1"/>
</dbReference>
<dbReference type="AlphaFoldDB" id="B1ZQR9"/>
<feature type="signal peptide" evidence="1">
    <location>
        <begin position="1"/>
        <end position="25"/>
    </location>
</feature>
<dbReference type="eggNOG" id="ENOG5030U02">
    <property type="taxonomic scope" value="Bacteria"/>
</dbReference>